<dbReference type="GO" id="GO:0005886">
    <property type="term" value="C:plasma membrane"/>
    <property type="evidence" value="ECO:0007669"/>
    <property type="project" value="UniProtKB-SubCell"/>
</dbReference>
<evidence type="ECO:0000256" key="8">
    <source>
        <dbReference type="ARBA" id="ARBA00023136"/>
    </source>
</evidence>
<comment type="function">
    <text evidence="1 10">Involved in cell fusion during mating by stabilizing the plasma membrane fusion event.</text>
</comment>
<evidence type="ECO:0000256" key="3">
    <source>
        <dbReference type="ARBA" id="ARBA00004196"/>
    </source>
</evidence>
<evidence type="ECO:0000313" key="11">
    <source>
        <dbReference type="EMBL" id="ORZ25858.1"/>
    </source>
</evidence>
<dbReference type="GO" id="GO:0032220">
    <property type="term" value="P:plasma membrane fusion involved in cytogamy"/>
    <property type="evidence" value="ECO:0007669"/>
    <property type="project" value="TreeGrafter"/>
</dbReference>
<comment type="caution">
    <text evidence="11">The sequence shown here is derived from an EMBL/GenBank/DDBJ whole genome shotgun (WGS) entry which is preliminary data.</text>
</comment>
<sequence length="565" mass="63861">MNKLPVGIAGQYSVAFLNSGSLIFATSIITLIPLYSVLDTVFQSTEAQIQNVCTHVDETAKQIHQFPFMMQQYLNVIEKSILDNIRKAMLGLVTIIEAIILWFVDVYKSTYRCLLAFAINTALAIITSIAAPLQKATASMLKDVDSAADTIGSLFNQSDTSLVPTSVSNWTQTMQDTQIRVNQWTNGTDQLHQWLSKPFENCDTVAMVDSLQDTKIKVKYILNVAIGLLVGAIFLSILARLLYIRYCHRYLRRLRYKVIDCLAAPPSITTDHAPKPLFDSHIPPNIPRDYISAQNAIQARYSDACQNPVLASIVYRSPEHVVRPPSLWHRWLLFLFQTPIFPYCLCLSLVGLITIYSLLAVIRSPSSVLPTTMEELDIYTDHWFQTTIQNTTQHIQQNIGEQWRTTNQWIDDSETMINEQLFGTIREFAVPINATLDNMIQHMSELITVAVEDTIMETPATGLLDCLILNKLDSLQQGVEWLIRNGGVQLPRIQHLSIPFTVAPHLNIVPSKTILRAIENHLQSQAYIYWLFLSMWTICAMIGLVYVLATNSKYEGTTDNGRFIT</sequence>
<dbReference type="OrthoDB" id="10248838at2759"/>
<dbReference type="Proteomes" id="UP000193560">
    <property type="component" value="Unassembled WGS sequence"/>
</dbReference>
<reference evidence="11 12" key="1">
    <citation type="submission" date="2016-07" db="EMBL/GenBank/DDBJ databases">
        <title>Pervasive Adenine N6-methylation of Active Genes in Fungi.</title>
        <authorList>
            <consortium name="DOE Joint Genome Institute"/>
            <person name="Mondo S.J."/>
            <person name="Dannebaum R.O."/>
            <person name="Kuo R.C."/>
            <person name="Labutti K."/>
            <person name="Haridas S."/>
            <person name="Kuo A."/>
            <person name="Salamov A."/>
            <person name="Ahrendt S.R."/>
            <person name="Lipzen A."/>
            <person name="Sullivan W."/>
            <person name="Andreopoulos W.B."/>
            <person name="Clum A."/>
            <person name="Lindquist E."/>
            <person name="Daum C."/>
            <person name="Ramamoorthy G.K."/>
            <person name="Gryganskyi A."/>
            <person name="Culley D."/>
            <person name="Magnuson J.K."/>
            <person name="James T.Y."/>
            <person name="O'Malley M.A."/>
            <person name="Stajich J.E."/>
            <person name="Spatafora J.W."/>
            <person name="Visel A."/>
            <person name="Grigoriev I.V."/>
        </authorList>
    </citation>
    <scope>NUCLEOTIDE SEQUENCE [LARGE SCALE GENOMIC DNA]</scope>
    <source>
        <strain evidence="11 12">NRRL 1336</strain>
    </source>
</reference>
<feature type="transmembrane region" description="Helical" evidence="10">
    <location>
        <begin position="340"/>
        <end position="362"/>
    </location>
</feature>
<proteinExistence type="inferred from homology"/>
<feature type="transmembrane region" description="Helical" evidence="10">
    <location>
        <begin position="12"/>
        <end position="35"/>
    </location>
</feature>
<evidence type="ECO:0000256" key="10">
    <source>
        <dbReference type="RuleBase" id="RU366035"/>
    </source>
</evidence>
<keyword evidence="5 10" id="KW-0812">Transmembrane</keyword>
<protein>
    <recommendedName>
        <fullName evidence="10">Plasma membrane fusion protein PRM1</fullName>
    </recommendedName>
</protein>
<keyword evidence="8 10" id="KW-0472">Membrane</keyword>
<keyword evidence="9" id="KW-0325">Glycoprotein</keyword>
<comment type="subcellular location">
    <subcellularLocation>
        <location evidence="3">Cell envelope</location>
    </subcellularLocation>
    <subcellularLocation>
        <location evidence="10">Cell membrane</location>
        <topology evidence="10">Multi-pass membrane protein</topology>
    </subcellularLocation>
    <subcellularLocation>
        <location evidence="2">Endomembrane system</location>
        <topology evidence="2">Multi-pass membrane protein</topology>
    </subcellularLocation>
</comment>
<keyword evidence="10" id="KW-1003">Cell membrane</keyword>
<feature type="transmembrane region" description="Helical" evidence="10">
    <location>
        <begin position="527"/>
        <end position="549"/>
    </location>
</feature>
<dbReference type="GO" id="GO:0043332">
    <property type="term" value="C:mating projection tip"/>
    <property type="evidence" value="ECO:0007669"/>
    <property type="project" value="UniProtKB-UniRule"/>
</dbReference>
<evidence type="ECO:0000256" key="6">
    <source>
        <dbReference type="ARBA" id="ARBA00022971"/>
    </source>
</evidence>
<feature type="transmembrane region" description="Helical" evidence="10">
    <location>
        <begin position="88"/>
        <end position="107"/>
    </location>
</feature>
<dbReference type="PANTHER" id="PTHR31030">
    <property type="entry name" value="PLASMA MEMBRANE FUSION PROTEIN PRM1"/>
    <property type="match status" value="1"/>
</dbReference>
<dbReference type="PANTHER" id="PTHR31030:SF1">
    <property type="entry name" value="PLASMA MEMBRANE FUSION PROTEIN PRM1"/>
    <property type="match status" value="1"/>
</dbReference>
<evidence type="ECO:0000256" key="4">
    <source>
        <dbReference type="ARBA" id="ARBA00010780"/>
    </source>
</evidence>
<keyword evidence="6 10" id="KW-0184">Conjugation</keyword>
<dbReference type="AlphaFoldDB" id="A0A1X2J227"/>
<evidence type="ECO:0000256" key="9">
    <source>
        <dbReference type="ARBA" id="ARBA00023180"/>
    </source>
</evidence>
<accession>A0A1X2J227</accession>
<name>A0A1X2J227_9FUNG</name>
<dbReference type="EMBL" id="MCGE01000001">
    <property type="protein sequence ID" value="ORZ25858.1"/>
    <property type="molecule type" value="Genomic_DNA"/>
</dbReference>
<dbReference type="GO" id="GO:0012505">
    <property type="term" value="C:endomembrane system"/>
    <property type="evidence" value="ECO:0007669"/>
    <property type="project" value="UniProtKB-SubCell"/>
</dbReference>
<evidence type="ECO:0000256" key="2">
    <source>
        <dbReference type="ARBA" id="ARBA00004127"/>
    </source>
</evidence>
<keyword evidence="7 10" id="KW-1133">Transmembrane helix</keyword>
<comment type="similarity">
    <text evidence="4 10">Belongs to the PRM1 family.</text>
</comment>
<dbReference type="InterPro" id="IPR026777">
    <property type="entry name" value="PRM1"/>
</dbReference>
<dbReference type="STRING" id="90262.A0A1X2J227"/>
<keyword evidence="12" id="KW-1185">Reference proteome</keyword>
<gene>
    <name evidence="11" type="ORF">BCR42DRAFT_445586</name>
</gene>
<feature type="transmembrane region" description="Helical" evidence="10">
    <location>
        <begin position="114"/>
        <end position="133"/>
    </location>
</feature>
<organism evidence="11 12">
    <name type="scientific">Absidia repens</name>
    <dbReference type="NCBI Taxonomy" id="90262"/>
    <lineage>
        <taxon>Eukaryota</taxon>
        <taxon>Fungi</taxon>
        <taxon>Fungi incertae sedis</taxon>
        <taxon>Mucoromycota</taxon>
        <taxon>Mucoromycotina</taxon>
        <taxon>Mucoromycetes</taxon>
        <taxon>Mucorales</taxon>
        <taxon>Cunninghamellaceae</taxon>
        <taxon>Absidia</taxon>
    </lineage>
</organism>
<evidence type="ECO:0000256" key="7">
    <source>
        <dbReference type="ARBA" id="ARBA00022989"/>
    </source>
</evidence>
<evidence type="ECO:0000313" key="12">
    <source>
        <dbReference type="Proteomes" id="UP000193560"/>
    </source>
</evidence>
<evidence type="ECO:0000256" key="5">
    <source>
        <dbReference type="ARBA" id="ARBA00022692"/>
    </source>
</evidence>
<feature type="transmembrane region" description="Helical" evidence="10">
    <location>
        <begin position="220"/>
        <end position="243"/>
    </location>
</feature>
<comment type="caution">
    <text evidence="10">Lacks conserved residue(s) required for the propagation of feature annotation.</text>
</comment>
<evidence type="ECO:0000256" key="1">
    <source>
        <dbReference type="ARBA" id="ARBA00002512"/>
    </source>
</evidence>